<dbReference type="CDD" id="cd02440">
    <property type="entry name" value="AdoMet_MTases"/>
    <property type="match status" value="1"/>
</dbReference>
<feature type="domain" description="Methyltransferase small" evidence="7">
    <location>
        <begin position="182"/>
        <end position="347"/>
    </location>
</feature>
<name>A0ABQ6DXB4_9GAMM</name>
<evidence type="ECO:0000256" key="2">
    <source>
        <dbReference type="ARBA" id="ARBA00022552"/>
    </source>
</evidence>
<evidence type="ECO:0000313" key="10">
    <source>
        <dbReference type="Proteomes" id="UP001157353"/>
    </source>
</evidence>
<dbReference type="InterPro" id="IPR002052">
    <property type="entry name" value="DNA_methylase_N6_adenine_CS"/>
</dbReference>
<gene>
    <name evidence="6 9" type="primary">rsmC</name>
    <name evidence="9" type="ORF">GCM10007916_05550</name>
</gene>
<dbReference type="RefSeq" id="WP_284202605.1">
    <property type="nucleotide sequence ID" value="NZ_BSPQ01000001.1"/>
</dbReference>
<dbReference type="InterPro" id="IPR013675">
    <property type="entry name" value="Mtase_sm_N"/>
</dbReference>
<comment type="subunit">
    <text evidence="6">Monomer.</text>
</comment>
<evidence type="ECO:0000256" key="3">
    <source>
        <dbReference type="ARBA" id="ARBA00022603"/>
    </source>
</evidence>
<comment type="similarity">
    <text evidence="6">Belongs to the methyltransferase superfamily. RsmC family.</text>
</comment>
<dbReference type="InterPro" id="IPR046977">
    <property type="entry name" value="RsmC/RlmG"/>
</dbReference>
<organism evidence="9 10">
    <name type="scientific">Psychromonas marina</name>
    <dbReference type="NCBI Taxonomy" id="88364"/>
    <lineage>
        <taxon>Bacteria</taxon>
        <taxon>Pseudomonadati</taxon>
        <taxon>Pseudomonadota</taxon>
        <taxon>Gammaproteobacteria</taxon>
        <taxon>Alteromonadales</taxon>
        <taxon>Psychromonadaceae</taxon>
        <taxon>Psychromonas</taxon>
    </lineage>
</organism>
<keyword evidence="2 6" id="KW-0698">rRNA processing</keyword>
<proteinExistence type="inferred from homology"/>
<dbReference type="SUPFAM" id="SSF53335">
    <property type="entry name" value="S-adenosyl-L-methionine-dependent methyltransferases"/>
    <property type="match status" value="1"/>
</dbReference>
<reference evidence="10" key="1">
    <citation type="journal article" date="2019" name="Int. J. Syst. Evol. Microbiol.">
        <title>The Global Catalogue of Microorganisms (GCM) 10K type strain sequencing project: providing services to taxonomists for standard genome sequencing and annotation.</title>
        <authorList>
            <consortium name="The Broad Institute Genomics Platform"/>
            <consortium name="The Broad Institute Genome Sequencing Center for Infectious Disease"/>
            <person name="Wu L."/>
            <person name="Ma J."/>
        </authorList>
    </citation>
    <scope>NUCLEOTIDE SEQUENCE [LARGE SCALE GENOMIC DNA]</scope>
    <source>
        <strain evidence="10">NBRC 103166</strain>
    </source>
</reference>
<keyword evidence="3 6" id="KW-0489">Methyltransferase</keyword>
<sequence>MSVTNNVYSNPSQLLQRNEALFEGKNILVAGNIDDNYPLHLQSLANSSTFCFSDYRYFSALNDRLSESTRLFTDNYQGTEDKNKKFNLLLIFVPKAKQEVQYLLANLTPHLEQGAAIILVGEKKVGIKSAGSLLKPYANNVNIIDSARHCSLLYCELAQQVAPFKQSDWVKNYTVTVNDTALQICSLPGVFSHGELDKGTELLLQNLPKNLKGKVLDFGCGAGVIGCYIKSCFPDSEIDMVDINAYALASAKLTLTKNKLNANVFASNVFSNIEKVYNTLISNPPFHSGKKTNYVAAETFINQSPSHLTKQGTLLIVANKFLRYEPLLTTAYSSLNTHQQNNKFKLLMCINK</sequence>
<dbReference type="Gene3D" id="3.40.50.150">
    <property type="entry name" value="Vaccinia Virus protein VP39"/>
    <property type="match status" value="2"/>
</dbReference>
<keyword evidence="4 6" id="KW-0808">Transferase</keyword>
<dbReference type="NCBIfam" id="NF007023">
    <property type="entry name" value="PRK09489.1"/>
    <property type="match status" value="1"/>
</dbReference>
<dbReference type="GO" id="GO:0032259">
    <property type="term" value="P:methylation"/>
    <property type="evidence" value="ECO:0007669"/>
    <property type="project" value="UniProtKB-KW"/>
</dbReference>
<keyword evidence="1 6" id="KW-0963">Cytoplasm</keyword>
<dbReference type="InterPro" id="IPR007848">
    <property type="entry name" value="Small_mtfrase_dom"/>
</dbReference>
<feature type="domain" description="Methyltransferase small N-terminal" evidence="8">
    <location>
        <begin position="12"/>
        <end position="173"/>
    </location>
</feature>
<evidence type="ECO:0000256" key="1">
    <source>
        <dbReference type="ARBA" id="ARBA00022490"/>
    </source>
</evidence>
<comment type="function">
    <text evidence="6">Specifically methylates the guanine in position 1207 of 16S rRNA in the 30S particle.</text>
</comment>
<protein>
    <recommendedName>
        <fullName evidence="6">Ribosomal RNA small subunit methyltransferase C</fullName>
        <ecNumber evidence="6">2.1.1.172</ecNumber>
    </recommendedName>
    <alternativeName>
        <fullName evidence="6">16S rRNA m2G1207 methyltransferase</fullName>
    </alternativeName>
    <alternativeName>
        <fullName evidence="6">rRNA (guanine-N(2)-)-methyltransferase RsmC</fullName>
    </alternativeName>
</protein>
<keyword evidence="5 6" id="KW-0949">S-adenosyl-L-methionine</keyword>
<evidence type="ECO:0000259" key="8">
    <source>
        <dbReference type="Pfam" id="PF08468"/>
    </source>
</evidence>
<dbReference type="PANTHER" id="PTHR47816:SF4">
    <property type="entry name" value="RIBOSOMAL RNA SMALL SUBUNIT METHYLTRANSFERASE C"/>
    <property type="match status" value="1"/>
</dbReference>
<dbReference type="InterPro" id="IPR023543">
    <property type="entry name" value="rRNA_ssu_MeTfrase_C"/>
</dbReference>
<comment type="caution">
    <text evidence="9">The sequence shown here is derived from an EMBL/GenBank/DDBJ whole genome shotgun (WGS) entry which is preliminary data.</text>
</comment>
<dbReference type="EC" id="2.1.1.172" evidence="6"/>
<evidence type="ECO:0000259" key="7">
    <source>
        <dbReference type="Pfam" id="PF05175"/>
    </source>
</evidence>
<dbReference type="Proteomes" id="UP001157353">
    <property type="component" value="Unassembled WGS sequence"/>
</dbReference>
<accession>A0ABQ6DXB4</accession>
<keyword evidence="10" id="KW-1185">Reference proteome</keyword>
<dbReference type="Pfam" id="PF05175">
    <property type="entry name" value="MTS"/>
    <property type="match status" value="1"/>
</dbReference>
<dbReference type="InterPro" id="IPR029063">
    <property type="entry name" value="SAM-dependent_MTases_sf"/>
</dbReference>
<evidence type="ECO:0000256" key="4">
    <source>
        <dbReference type="ARBA" id="ARBA00022679"/>
    </source>
</evidence>
<evidence type="ECO:0000256" key="6">
    <source>
        <dbReference type="HAMAP-Rule" id="MF_01862"/>
    </source>
</evidence>
<dbReference type="GO" id="GO:0008168">
    <property type="term" value="F:methyltransferase activity"/>
    <property type="evidence" value="ECO:0007669"/>
    <property type="project" value="UniProtKB-KW"/>
</dbReference>
<dbReference type="PANTHER" id="PTHR47816">
    <property type="entry name" value="RIBOSOMAL RNA SMALL SUBUNIT METHYLTRANSFERASE C"/>
    <property type="match status" value="1"/>
</dbReference>
<evidence type="ECO:0000313" key="9">
    <source>
        <dbReference type="EMBL" id="GLS89488.1"/>
    </source>
</evidence>
<dbReference type="Pfam" id="PF08468">
    <property type="entry name" value="MTS_N"/>
    <property type="match status" value="1"/>
</dbReference>
<dbReference type="HAMAP" id="MF_01862">
    <property type="entry name" value="16SrRNA_methyltr_C"/>
    <property type="match status" value="1"/>
</dbReference>
<dbReference type="PROSITE" id="PS00092">
    <property type="entry name" value="N6_MTASE"/>
    <property type="match status" value="1"/>
</dbReference>
<evidence type="ECO:0000256" key="5">
    <source>
        <dbReference type="ARBA" id="ARBA00022691"/>
    </source>
</evidence>
<comment type="subcellular location">
    <subcellularLocation>
        <location evidence="6">Cytoplasm</location>
    </subcellularLocation>
</comment>
<comment type="catalytic activity">
    <reaction evidence="6">
        <text>guanosine(1207) in 16S rRNA + S-adenosyl-L-methionine = N(2)-methylguanosine(1207) in 16S rRNA + S-adenosyl-L-homocysteine + H(+)</text>
        <dbReference type="Rhea" id="RHEA:42736"/>
        <dbReference type="Rhea" id="RHEA-COMP:10213"/>
        <dbReference type="Rhea" id="RHEA-COMP:10214"/>
        <dbReference type="ChEBI" id="CHEBI:15378"/>
        <dbReference type="ChEBI" id="CHEBI:57856"/>
        <dbReference type="ChEBI" id="CHEBI:59789"/>
        <dbReference type="ChEBI" id="CHEBI:74269"/>
        <dbReference type="ChEBI" id="CHEBI:74481"/>
        <dbReference type="EC" id="2.1.1.172"/>
    </reaction>
</comment>
<dbReference type="EMBL" id="BSPQ01000001">
    <property type="protein sequence ID" value="GLS89488.1"/>
    <property type="molecule type" value="Genomic_DNA"/>
</dbReference>